<proteinExistence type="predicted"/>
<evidence type="ECO:0000313" key="4">
    <source>
        <dbReference type="Proteomes" id="UP001219934"/>
    </source>
</evidence>
<gene>
    <name evidence="3" type="ORF">JOQ06_023186</name>
</gene>
<evidence type="ECO:0000256" key="1">
    <source>
        <dbReference type="SAM" id="MobiDB-lite"/>
    </source>
</evidence>
<feature type="domain" description="HAT C-terminal dimerisation" evidence="2">
    <location>
        <begin position="10"/>
        <end position="74"/>
    </location>
</feature>
<keyword evidence="4" id="KW-1185">Reference proteome</keyword>
<dbReference type="Proteomes" id="UP001219934">
    <property type="component" value="Unassembled WGS sequence"/>
</dbReference>
<comment type="caution">
    <text evidence="3">The sequence shown here is derived from an EMBL/GenBank/DDBJ whole genome shotgun (WGS) entry which is preliminary data.</text>
</comment>
<feature type="region of interest" description="Disordered" evidence="1">
    <location>
        <begin position="69"/>
        <end position="113"/>
    </location>
</feature>
<feature type="non-terminal residue" evidence="3">
    <location>
        <position position="113"/>
    </location>
</feature>
<dbReference type="InterPro" id="IPR012337">
    <property type="entry name" value="RNaseH-like_sf"/>
</dbReference>
<dbReference type="SUPFAM" id="SSF53098">
    <property type="entry name" value="Ribonuclease H-like"/>
    <property type="match status" value="1"/>
</dbReference>
<accession>A0AAD6BJU3</accession>
<dbReference type="PANTHER" id="PTHR47611:SF3">
    <property type="entry name" value="HAT C-TERMINAL DIMERISATION DOMAIN-CONTAINING PROTEIN"/>
    <property type="match status" value="1"/>
</dbReference>
<feature type="non-terminal residue" evidence="3">
    <location>
        <position position="1"/>
    </location>
</feature>
<evidence type="ECO:0000313" key="3">
    <source>
        <dbReference type="EMBL" id="KAJ4945502.1"/>
    </source>
</evidence>
<dbReference type="GO" id="GO:0046983">
    <property type="term" value="F:protein dimerization activity"/>
    <property type="evidence" value="ECO:0007669"/>
    <property type="project" value="InterPro"/>
</dbReference>
<dbReference type="Pfam" id="PF05699">
    <property type="entry name" value="Dimer_Tnp_hAT"/>
    <property type="match status" value="1"/>
</dbReference>
<evidence type="ECO:0000259" key="2">
    <source>
        <dbReference type="Pfam" id="PF05699"/>
    </source>
</evidence>
<dbReference type="InterPro" id="IPR008906">
    <property type="entry name" value="HATC_C_dom"/>
</dbReference>
<dbReference type="AlphaFoldDB" id="A0AAD6BJU3"/>
<sequence length="113" mass="12937">HPTLLSRWLYLKEPVIDRRKGDPLQWWRQNEGRFKLLATQARTFLCPPPSSVPSERVFSEVSAIYEKNRSRLTGEPEAVGAGSRTQEPRRNEPMVDFQSPPALDADTQALKPH</sequence>
<dbReference type="PANTHER" id="PTHR47611">
    <property type="entry name" value="HAT DIMERISATION DOMAIN, C-TERMINAL"/>
    <property type="match status" value="1"/>
</dbReference>
<organism evidence="3 4">
    <name type="scientific">Pogonophryne albipinna</name>
    <dbReference type="NCBI Taxonomy" id="1090488"/>
    <lineage>
        <taxon>Eukaryota</taxon>
        <taxon>Metazoa</taxon>
        <taxon>Chordata</taxon>
        <taxon>Craniata</taxon>
        <taxon>Vertebrata</taxon>
        <taxon>Euteleostomi</taxon>
        <taxon>Actinopterygii</taxon>
        <taxon>Neopterygii</taxon>
        <taxon>Teleostei</taxon>
        <taxon>Neoteleostei</taxon>
        <taxon>Acanthomorphata</taxon>
        <taxon>Eupercaria</taxon>
        <taxon>Perciformes</taxon>
        <taxon>Notothenioidei</taxon>
        <taxon>Pogonophryne</taxon>
    </lineage>
</organism>
<protein>
    <recommendedName>
        <fullName evidence="2">HAT C-terminal dimerisation domain-containing protein</fullName>
    </recommendedName>
</protein>
<reference evidence="3" key="1">
    <citation type="submission" date="2022-11" db="EMBL/GenBank/DDBJ databases">
        <title>Chromosome-level genome of Pogonophryne albipinna.</title>
        <authorList>
            <person name="Jo E."/>
        </authorList>
    </citation>
    <scope>NUCLEOTIDE SEQUENCE</scope>
    <source>
        <strain evidence="3">SGF0006</strain>
        <tissue evidence="3">Muscle</tissue>
    </source>
</reference>
<name>A0AAD6BJU3_9TELE</name>
<dbReference type="EMBL" id="JAPTMU010000003">
    <property type="protein sequence ID" value="KAJ4945502.1"/>
    <property type="molecule type" value="Genomic_DNA"/>
</dbReference>